<dbReference type="AlphaFoldDB" id="A0A4S3KEH6"/>
<dbReference type="Proteomes" id="UP000306317">
    <property type="component" value="Unassembled WGS sequence"/>
</dbReference>
<dbReference type="GO" id="GO:0051537">
    <property type="term" value="F:2 iron, 2 sulfur cluster binding"/>
    <property type="evidence" value="ECO:0007669"/>
    <property type="project" value="UniProtKB-KW"/>
</dbReference>
<feature type="domain" description="Rieske" evidence="5">
    <location>
        <begin position="13"/>
        <end position="117"/>
    </location>
</feature>
<evidence type="ECO:0000256" key="1">
    <source>
        <dbReference type="ARBA" id="ARBA00022714"/>
    </source>
</evidence>
<protein>
    <submittedName>
        <fullName evidence="6">Ferredoxin</fullName>
    </submittedName>
</protein>
<dbReference type="OrthoDB" id="9794779at2"/>
<dbReference type="RefSeq" id="WP_136258770.1">
    <property type="nucleotide sequence ID" value="NZ_MWIO01000030.1"/>
</dbReference>
<dbReference type="PROSITE" id="PS51296">
    <property type="entry name" value="RIESKE"/>
    <property type="match status" value="1"/>
</dbReference>
<dbReference type="PANTHER" id="PTHR40261">
    <property type="match status" value="1"/>
</dbReference>
<evidence type="ECO:0000256" key="3">
    <source>
        <dbReference type="ARBA" id="ARBA00023004"/>
    </source>
</evidence>
<reference evidence="6 7" key="1">
    <citation type="submission" date="2017-02" db="EMBL/GenBank/DDBJ databases">
        <title>Whole genome sequencing of Rhodanobacter lindaniclasticus DSM 17932.</title>
        <authorList>
            <person name="Kumar S."/>
            <person name="Patil P."/>
            <person name="Patil P.B."/>
        </authorList>
    </citation>
    <scope>NUCLEOTIDE SEQUENCE [LARGE SCALE GENOMIC DNA]</scope>
    <source>
        <strain evidence="6 7">DSM 17932</strain>
    </source>
</reference>
<dbReference type="SUPFAM" id="SSF50022">
    <property type="entry name" value="ISP domain"/>
    <property type="match status" value="1"/>
</dbReference>
<evidence type="ECO:0000259" key="5">
    <source>
        <dbReference type="PROSITE" id="PS51296"/>
    </source>
</evidence>
<evidence type="ECO:0000313" key="7">
    <source>
        <dbReference type="Proteomes" id="UP000306317"/>
    </source>
</evidence>
<dbReference type="Gene3D" id="2.102.10.10">
    <property type="entry name" value="Rieske [2Fe-2S] iron-sulphur domain"/>
    <property type="match status" value="1"/>
</dbReference>
<sequence>MDTVNQTGSSQAHAVCALEQVPDGGATAVDAMLAGGEESLILLRRGRQVSGYLNICPHAGNRLDYAPGKFLLKNDSLICAVHGAVFNQADGLCTGGPCRGQSLHAVPLRVIDGIVCIDPAALP</sequence>
<gene>
    <name evidence="6" type="ORF">B1991_11220</name>
</gene>
<keyword evidence="1" id="KW-0001">2Fe-2S</keyword>
<name>A0A4S3KEH6_9GAMM</name>
<dbReference type="InterPro" id="IPR036922">
    <property type="entry name" value="Rieske_2Fe-2S_sf"/>
</dbReference>
<dbReference type="CDD" id="cd03467">
    <property type="entry name" value="Rieske"/>
    <property type="match status" value="1"/>
</dbReference>
<dbReference type="Pfam" id="PF00355">
    <property type="entry name" value="Rieske"/>
    <property type="match status" value="1"/>
</dbReference>
<accession>A0A4S3KEH6</accession>
<keyword evidence="2" id="KW-0479">Metal-binding</keyword>
<organism evidence="6 7">
    <name type="scientific">Rhodanobacter lindaniclasticus</name>
    <dbReference type="NCBI Taxonomy" id="75310"/>
    <lineage>
        <taxon>Bacteria</taxon>
        <taxon>Pseudomonadati</taxon>
        <taxon>Pseudomonadota</taxon>
        <taxon>Gammaproteobacteria</taxon>
        <taxon>Lysobacterales</taxon>
        <taxon>Rhodanobacteraceae</taxon>
        <taxon>Rhodanobacter</taxon>
    </lineage>
</organism>
<keyword evidence="7" id="KW-1185">Reference proteome</keyword>
<dbReference type="PANTHER" id="PTHR40261:SF1">
    <property type="entry name" value="RIESKE DOMAIN-CONTAINING PROTEIN"/>
    <property type="match status" value="1"/>
</dbReference>
<keyword evidence="3" id="KW-0408">Iron</keyword>
<evidence type="ECO:0000313" key="6">
    <source>
        <dbReference type="EMBL" id="THD06896.1"/>
    </source>
</evidence>
<dbReference type="InterPro" id="IPR017941">
    <property type="entry name" value="Rieske_2Fe-2S"/>
</dbReference>
<comment type="caution">
    <text evidence="6">The sequence shown here is derived from an EMBL/GenBank/DDBJ whole genome shotgun (WGS) entry which is preliminary data.</text>
</comment>
<keyword evidence="4" id="KW-0411">Iron-sulfur</keyword>
<evidence type="ECO:0000256" key="2">
    <source>
        <dbReference type="ARBA" id="ARBA00022723"/>
    </source>
</evidence>
<evidence type="ECO:0000256" key="4">
    <source>
        <dbReference type="ARBA" id="ARBA00023014"/>
    </source>
</evidence>
<proteinExistence type="predicted"/>
<dbReference type="GO" id="GO:0046872">
    <property type="term" value="F:metal ion binding"/>
    <property type="evidence" value="ECO:0007669"/>
    <property type="project" value="UniProtKB-KW"/>
</dbReference>
<dbReference type="EMBL" id="MWIO01000030">
    <property type="protein sequence ID" value="THD06896.1"/>
    <property type="molecule type" value="Genomic_DNA"/>
</dbReference>